<organism evidence="2 3">
    <name type="scientific">Clostridium faecium</name>
    <dbReference type="NCBI Taxonomy" id="2762223"/>
    <lineage>
        <taxon>Bacteria</taxon>
        <taxon>Bacillati</taxon>
        <taxon>Bacillota</taxon>
        <taxon>Clostridia</taxon>
        <taxon>Eubacteriales</taxon>
        <taxon>Clostridiaceae</taxon>
        <taxon>Clostridium</taxon>
    </lineage>
</organism>
<evidence type="ECO:0000313" key="3">
    <source>
        <dbReference type="Proteomes" id="UP000627166"/>
    </source>
</evidence>
<accession>A0ABR8YNU7</accession>
<dbReference type="Pfam" id="PF00805">
    <property type="entry name" value="Pentapeptide"/>
    <property type="match status" value="2"/>
</dbReference>
<dbReference type="SUPFAM" id="SSF141571">
    <property type="entry name" value="Pentapeptide repeat-like"/>
    <property type="match status" value="1"/>
</dbReference>
<feature type="region of interest" description="Disordered" evidence="1">
    <location>
        <begin position="197"/>
        <end position="217"/>
    </location>
</feature>
<reference evidence="2 3" key="1">
    <citation type="submission" date="2020-08" db="EMBL/GenBank/DDBJ databases">
        <title>A Genomic Blueprint of the Chicken Gut Microbiome.</title>
        <authorList>
            <person name="Gilroy R."/>
            <person name="Ravi A."/>
            <person name="Getino M."/>
            <person name="Pursley I."/>
            <person name="Horton D.L."/>
            <person name="Alikhan N.-F."/>
            <person name="Baker D."/>
            <person name="Gharbi K."/>
            <person name="Hall N."/>
            <person name="Watson M."/>
            <person name="Adriaenssens E.M."/>
            <person name="Foster-Nyarko E."/>
            <person name="Jarju S."/>
            <person name="Secka A."/>
            <person name="Antonio M."/>
            <person name="Oren A."/>
            <person name="Chaudhuri R."/>
            <person name="La Ragione R.M."/>
            <person name="Hildebrand F."/>
            <person name="Pallen M.J."/>
        </authorList>
    </citation>
    <scope>NUCLEOTIDE SEQUENCE [LARGE SCALE GENOMIC DNA]</scope>
    <source>
        <strain evidence="2 3">N37</strain>
    </source>
</reference>
<dbReference type="Gene3D" id="2.160.20.80">
    <property type="entry name" value="E3 ubiquitin-protein ligase SopA"/>
    <property type="match status" value="1"/>
</dbReference>
<dbReference type="Proteomes" id="UP000627166">
    <property type="component" value="Unassembled WGS sequence"/>
</dbReference>
<proteinExistence type="predicted"/>
<dbReference type="EMBL" id="JACSQB010000018">
    <property type="protein sequence ID" value="MBD8045807.1"/>
    <property type="molecule type" value="Genomic_DNA"/>
</dbReference>
<protein>
    <submittedName>
        <fullName evidence="2">Pentapeptide repeat-containing protein</fullName>
    </submittedName>
</protein>
<sequence>MYIYYNEAPEEAIKVYSISDIKEHIASYMEPFFGDVEDETKDWDKEVEKWDMEDIRDWFIGNEIVLSKESPQELIENNYKKEGENKMLKPKKDEKELRKMIREHEEWLNTKGVKGKRLDLENENLQGLKFLNLDLRSANFKGADLTDCIIYADLREADLTGTKIKNTNFIGSNLNKTTIEADKLNLIEHQIKFEEDKHKSGLKSLKTSKTKQNDISK</sequence>
<keyword evidence="3" id="KW-1185">Reference proteome</keyword>
<comment type="caution">
    <text evidence="2">The sequence shown here is derived from an EMBL/GenBank/DDBJ whole genome shotgun (WGS) entry which is preliminary data.</text>
</comment>
<evidence type="ECO:0000256" key="1">
    <source>
        <dbReference type="SAM" id="MobiDB-lite"/>
    </source>
</evidence>
<evidence type="ECO:0000313" key="2">
    <source>
        <dbReference type="EMBL" id="MBD8045807.1"/>
    </source>
</evidence>
<gene>
    <name evidence="2" type="ORF">H9637_01920</name>
</gene>
<dbReference type="InterPro" id="IPR001646">
    <property type="entry name" value="5peptide_repeat"/>
</dbReference>
<name>A0ABR8YNU7_9CLOT</name>